<dbReference type="Proteomes" id="UP001233782">
    <property type="component" value="Unassembled WGS sequence"/>
</dbReference>
<comment type="function">
    <text evidence="3">Forms an intersubunit bridge (bridge B4) with the 23S rRNA of the 50S subunit in the ribosome.</text>
</comment>
<comment type="function">
    <text evidence="3">One of the primary rRNA binding proteins, it binds directly to 16S rRNA where it helps nucleate assembly of the platform of the 30S subunit by binding and bridging several RNA helices of the 16S rRNA.</text>
</comment>
<dbReference type="EMBL" id="JASBCP010000002">
    <property type="protein sequence ID" value="MDI3048004.1"/>
    <property type="molecule type" value="Genomic_DNA"/>
</dbReference>
<name>A0A063YJP5_9BACT</name>
<evidence type="ECO:0000313" key="5">
    <source>
        <dbReference type="EMBL" id="ASI54073.1"/>
    </source>
</evidence>
<dbReference type="GO" id="GO:0006412">
    <property type="term" value="P:translation"/>
    <property type="evidence" value="ECO:0007669"/>
    <property type="project" value="UniProtKB-UniRule"/>
</dbReference>
<keyword evidence="1 3" id="KW-0689">Ribosomal protein</keyword>
<dbReference type="OrthoDB" id="9799262at2"/>
<dbReference type="HAMAP" id="MF_01343_B">
    <property type="entry name" value="Ribosomal_uS15_B"/>
    <property type="match status" value="1"/>
</dbReference>
<dbReference type="KEGG" id="mhyv:MHSN_02715"/>
<reference evidence="5 9" key="1">
    <citation type="submission" date="2014-06" db="EMBL/GenBank/DDBJ databases">
        <title>The Whole Genome Sequence of Mycoplasma hyosynoviae strain ATCC 27095.</title>
        <authorList>
            <person name="Calcutt M.J."/>
            <person name="Foecking M.F."/>
        </authorList>
    </citation>
    <scope>NUCLEOTIDE SEQUENCE [LARGE SCALE GENOMIC DNA]</scope>
    <source>
        <strain evidence="5 9">M60</strain>
    </source>
</reference>
<dbReference type="PANTHER" id="PTHR23321">
    <property type="entry name" value="RIBOSOMAL PROTEIN S15, BACTERIAL AND ORGANELLAR"/>
    <property type="match status" value="1"/>
</dbReference>
<keyword evidence="9" id="KW-1185">Reference proteome</keyword>
<comment type="subunit">
    <text evidence="3">Part of the 30S ribosomal subunit. Forms a bridge to the 50S subunit in the 70S ribosome, contacting the 23S rRNA.</text>
</comment>
<dbReference type="SMART" id="SM01387">
    <property type="entry name" value="Ribosomal_S15"/>
    <property type="match status" value="1"/>
</dbReference>
<dbReference type="Pfam" id="PF00312">
    <property type="entry name" value="Ribosomal_S15"/>
    <property type="match status" value="1"/>
</dbReference>
<dbReference type="Proteomes" id="UP000264882">
    <property type="component" value="Chromosome"/>
</dbReference>
<reference evidence="6" key="4">
    <citation type="submission" date="2023-04" db="EMBL/GenBank/DDBJ databases">
        <title>Genomes of recent Mycoplasma hyosynoviae isolates 2023.</title>
        <authorList>
            <person name="Spergser J."/>
        </authorList>
    </citation>
    <scope>NUCLEOTIDE SEQUENCE</scope>
    <source>
        <strain evidence="6">SN1J23N</strain>
    </source>
</reference>
<evidence type="ECO:0000313" key="6">
    <source>
        <dbReference type="EMBL" id="MDI3048004.1"/>
    </source>
</evidence>
<reference evidence="7 10" key="2">
    <citation type="submission" date="2019-03" db="EMBL/GenBank/DDBJ databases">
        <title>Genomic Encyclopedia of Archaeal and Bacterial Type Strains, Phase II (KMG-II): from individual species to whole genera.</title>
        <authorList>
            <person name="Goeker M."/>
        </authorList>
    </citation>
    <scope>NUCLEOTIDE SEQUENCE [LARGE SCALE GENOMIC DNA]</scope>
    <source>
        <strain evidence="7 10">ATCC 25591</strain>
    </source>
</reference>
<dbReference type="NCBIfam" id="TIGR00952">
    <property type="entry name" value="S15_bact"/>
    <property type="match status" value="1"/>
</dbReference>
<dbReference type="InterPro" id="IPR000589">
    <property type="entry name" value="Ribosomal_uS15"/>
</dbReference>
<dbReference type="EMBL" id="SOCH01000003">
    <property type="protein sequence ID" value="TDU97755.1"/>
    <property type="molecule type" value="Genomic_DNA"/>
</dbReference>
<dbReference type="GO" id="GO:0019843">
    <property type="term" value="F:rRNA binding"/>
    <property type="evidence" value="ECO:0007669"/>
    <property type="project" value="UniProtKB-UniRule"/>
</dbReference>
<dbReference type="PANTHER" id="PTHR23321:SF26">
    <property type="entry name" value="SMALL RIBOSOMAL SUBUNIT PROTEIN US15M"/>
    <property type="match status" value="1"/>
</dbReference>
<dbReference type="STRING" id="29559.NPL3_03380"/>
<accession>A0A063YJP5</accession>
<evidence type="ECO:0000256" key="4">
    <source>
        <dbReference type="RuleBase" id="RU003919"/>
    </source>
</evidence>
<dbReference type="SUPFAM" id="SSF47060">
    <property type="entry name" value="S15/NS1 RNA-binding domain"/>
    <property type="match status" value="1"/>
</dbReference>
<comment type="similarity">
    <text evidence="3 4">Belongs to the universal ribosomal protein uS15 family.</text>
</comment>
<evidence type="ECO:0000313" key="9">
    <source>
        <dbReference type="Proteomes" id="UP000264882"/>
    </source>
</evidence>
<dbReference type="Gene3D" id="6.10.250.3130">
    <property type="match status" value="1"/>
</dbReference>
<evidence type="ECO:0000313" key="8">
    <source>
        <dbReference type="EMBL" id="UTO25802.1"/>
    </source>
</evidence>
<evidence type="ECO:0000256" key="2">
    <source>
        <dbReference type="ARBA" id="ARBA00023274"/>
    </source>
</evidence>
<dbReference type="InterPro" id="IPR009068">
    <property type="entry name" value="uS15_NS1_RNA-bd_sf"/>
</dbReference>
<protein>
    <recommendedName>
        <fullName evidence="3">Small ribosomal subunit protein uS15</fullName>
    </recommendedName>
</protein>
<keyword evidence="3" id="KW-0699">rRNA-binding</keyword>
<evidence type="ECO:0000256" key="1">
    <source>
        <dbReference type="ARBA" id="ARBA00022980"/>
    </source>
</evidence>
<dbReference type="EMBL" id="CP101127">
    <property type="protein sequence ID" value="UTO25802.1"/>
    <property type="molecule type" value="Genomic_DNA"/>
</dbReference>
<organism evidence="7 10">
    <name type="scientific">Metamycoplasma hyosynoviae</name>
    <dbReference type="NCBI Taxonomy" id="29559"/>
    <lineage>
        <taxon>Bacteria</taxon>
        <taxon>Bacillati</taxon>
        <taxon>Mycoplasmatota</taxon>
        <taxon>Mycoplasmoidales</taxon>
        <taxon>Metamycoplasmataceae</taxon>
        <taxon>Metamycoplasma</taxon>
    </lineage>
</organism>
<dbReference type="CDD" id="cd00353">
    <property type="entry name" value="Ribosomal_S15p_S13e"/>
    <property type="match status" value="1"/>
</dbReference>
<dbReference type="EMBL" id="CP008748">
    <property type="protein sequence ID" value="ASI54073.1"/>
    <property type="molecule type" value="Genomic_DNA"/>
</dbReference>
<keyword evidence="3" id="KW-0694">RNA-binding</keyword>
<dbReference type="GO" id="GO:0022627">
    <property type="term" value="C:cytosolic small ribosomal subunit"/>
    <property type="evidence" value="ECO:0007669"/>
    <property type="project" value="TreeGrafter"/>
</dbReference>
<evidence type="ECO:0000256" key="3">
    <source>
        <dbReference type="HAMAP-Rule" id="MF_01343"/>
    </source>
</evidence>
<sequence>MISKQQKLEITKKFGRNAKDTGHLPVQIAILTAEIEDLKIHFEKNKKDLHSMRGFLAKVNHRKDLLNHLKEKDYKLYEKTIKDLNIRK</sequence>
<dbReference type="RefSeq" id="WP_036441341.1">
    <property type="nucleotide sequence ID" value="NZ_CP008748.1"/>
</dbReference>
<reference evidence="8" key="3">
    <citation type="submission" date="2022-07" db="EMBL/GenBank/DDBJ databases">
        <title>Complete genome of Mycoplasma hyosynoviae B1.</title>
        <authorList>
            <person name="Spergser J."/>
        </authorList>
    </citation>
    <scope>NUCLEOTIDE SEQUENCE</scope>
    <source>
        <strain evidence="8">B1</strain>
    </source>
</reference>
<dbReference type="GO" id="GO:0003735">
    <property type="term" value="F:structural constituent of ribosome"/>
    <property type="evidence" value="ECO:0007669"/>
    <property type="project" value="InterPro"/>
</dbReference>
<dbReference type="Proteomes" id="UP001059349">
    <property type="component" value="Chromosome"/>
</dbReference>
<gene>
    <name evidence="3 6" type="primary">rpsO</name>
    <name evidence="7" type="ORF">JN03_0267</name>
    <name evidence="5" type="ORF">MHSN_02715</name>
    <name evidence="8" type="ORF">NMG93_02925</name>
    <name evidence="6" type="ORF">QJ129_01885</name>
</gene>
<proteinExistence type="inferred from homology"/>
<dbReference type="AlphaFoldDB" id="A0A063YJP5"/>
<dbReference type="Gene3D" id="1.10.287.10">
    <property type="entry name" value="S15/NS1, RNA-binding"/>
    <property type="match status" value="1"/>
</dbReference>
<dbReference type="GeneID" id="75105432"/>
<evidence type="ECO:0000313" key="10">
    <source>
        <dbReference type="Proteomes" id="UP000294882"/>
    </source>
</evidence>
<dbReference type="Proteomes" id="UP000294882">
    <property type="component" value="Unassembled WGS sequence"/>
</dbReference>
<dbReference type="InterPro" id="IPR005290">
    <property type="entry name" value="Ribosomal_uS15_bac-type"/>
</dbReference>
<evidence type="ECO:0000313" key="7">
    <source>
        <dbReference type="EMBL" id="TDU97755.1"/>
    </source>
</evidence>
<keyword evidence="2 3" id="KW-0687">Ribonucleoprotein</keyword>